<name>A0A099JET4_9MICO</name>
<dbReference type="EMBL" id="JPXF01000033">
    <property type="protein sequence ID" value="KGJ75993.1"/>
    <property type="molecule type" value="Genomic_DNA"/>
</dbReference>
<dbReference type="PRINTS" id="PR00469">
    <property type="entry name" value="PNDRDTASEII"/>
</dbReference>
<dbReference type="SUPFAM" id="SSF53335">
    <property type="entry name" value="S-adenosyl-L-methionine-dependent methyltransferases"/>
    <property type="match status" value="1"/>
</dbReference>
<evidence type="ECO:0000313" key="11">
    <source>
        <dbReference type="Proteomes" id="UP000561726"/>
    </source>
</evidence>
<sequence>MTTKPQDDQPSTLWDVAIIGGGTAGLSAALIVARAQRRVLVLDAGEPRNREAPHMHGVLSRDGYSPLSLVDDGRREVWAAGGVIEAARVVETRRTADGFELVTETGARIRAGRLLVATGIHDELPPIPGLAAHWGRGVVACPFCDGYEARGSRIGVLTTSVRGLHKAHMLRAYSPTVTVFSGLAGPIPDPDRLTLDARGIVVDDRVVIGVTTANGAFAGLELADGTRIELDVLFAEPRMVALDEPLRQLGAEQGDTPAGLWTTTDASGKTSVDGVWAAGNTSNPAALVPVAAGSGVTAAVAINAELVADDIRVALEEWTNMTPERHSHGEPHGHAQPHERKQGNEQHVDPSEDPTSFWERRYIERGAETGQMWSGHANAALEREAGGLEPGTALDLGSGEGGDALWLAHGGWQVTAVDISATALARGEARAAASGLADRIRFVQADLAAWNPDATFDLVAAQFLQSPVELPREQILRRAAAAVAPGGQLLIVGHAAFPSGSSHGADAEPLPTPDDVLAFLELPEGQWTVVTKELVDREATGADGTPFTHTDGVLRLRRNLPA</sequence>
<protein>
    <submittedName>
        <fullName evidence="9">Thioredoxin reductase/SAM-dependent methyltransferase</fullName>
    </submittedName>
</protein>
<dbReference type="Pfam" id="PF13649">
    <property type="entry name" value="Methyltransf_25"/>
    <property type="match status" value="1"/>
</dbReference>
<comment type="caution">
    <text evidence="8">The sequence shown here is derived from an EMBL/GenBank/DDBJ whole genome shotgun (WGS) entry which is preliminary data.</text>
</comment>
<gene>
    <name evidence="9" type="ORF">BJ997_001893</name>
    <name evidence="8" type="ORF">GY21_09455</name>
</gene>
<evidence type="ECO:0000256" key="1">
    <source>
        <dbReference type="ARBA" id="ARBA00022630"/>
    </source>
</evidence>
<evidence type="ECO:0000256" key="3">
    <source>
        <dbReference type="ARBA" id="ARBA00048132"/>
    </source>
</evidence>
<keyword evidence="5" id="KW-1133">Transmembrane helix</keyword>
<keyword evidence="2" id="KW-0560">Oxidoreductase</keyword>
<keyword evidence="9" id="KW-0808">Transferase</keyword>
<keyword evidence="9" id="KW-0489">Methyltransferase</keyword>
<feature type="region of interest" description="Disordered" evidence="4">
    <location>
        <begin position="323"/>
        <end position="356"/>
    </location>
</feature>
<keyword evidence="1" id="KW-0285">Flavoprotein</keyword>
<feature type="domain" description="Methyltransferase" evidence="7">
    <location>
        <begin position="394"/>
        <end position="487"/>
    </location>
</feature>
<dbReference type="PANTHER" id="PTHR48105">
    <property type="entry name" value="THIOREDOXIN REDUCTASE 1-RELATED-RELATED"/>
    <property type="match status" value="1"/>
</dbReference>
<dbReference type="AlphaFoldDB" id="A0A099JET4"/>
<dbReference type="Pfam" id="PF07992">
    <property type="entry name" value="Pyr_redox_2"/>
    <property type="match status" value="1"/>
</dbReference>
<feature type="transmembrane region" description="Helical" evidence="5">
    <location>
        <begin position="12"/>
        <end position="33"/>
    </location>
</feature>
<comment type="catalytic activity">
    <reaction evidence="3">
        <text>[thioredoxin]-dithiol + NADP(+) = [thioredoxin]-disulfide + NADPH + H(+)</text>
        <dbReference type="Rhea" id="RHEA:20345"/>
        <dbReference type="Rhea" id="RHEA-COMP:10698"/>
        <dbReference type="Rhea" id="RHEA-COMP:10700"/>
        <dbReference type="ChEBI" id="CHEBI:15378"/>
        <dbReference type="ChEBI" id="CHEBI:29950"/>
        <dbReference type="ChEBI" id="CHEBI:50058"/>
        <dbReference type="ChEBI" id="CHEBI:57783"/>
        <dbReference type="ChEBI" id="CHEBI:58349"/>
        <dbReference type="EC" id="1.8.1.9"/>
    </reaction>
</comment>
<keyword evidence="10" id="KW-1185">Reference proteome</keyword>
<reference evidence="9 11" key="2">
    <citation type="submission" date="2020-08" db="EMBL/GenBank/DDBJ databases">
        <title>Sequencing the genomes of 1000 actinobacteria strains.</title>
        <authorList>
            <person name="Klenk H.-P."/>
        </authorList>
    </citation>
    <scope>NUCLEOTIDE SEQUENCE [LARGE SCALE GENOMIC DNA]</scope>
    <source>
        <strain evidence="9 11">DSM 21065</strain>
    </source>
</reference>
<keyword evidence="5" id="KW-0472">Membrane</keyword>
<feature type="compositionally biased region" description="Basic and acidic residues" evidence="4">
    <location>
        <begin position="323"/>
        <end position="350"/>
    </location>
</feature>
<dbReference type="Proteomes" id="UP000561726">
    <property type="component" value="Unassembled WGS sequence"/>
</dbReference>
<dbReference type="PRINTS" id="PR00368">
    <property type="entry name" value="FADPNR"/>
</dbReference>
<dbReference type="Proteomes" id="UP000029864">
    <property type="component" value="Unassembled WGS sequence"/>
</dbReference>
<dbReference type="RefSeq" id="WP_035836485.1">
    <property type="nucleotide sequence ID" value="NZ_JACHBQ010000001.1"/>
</dbReference>
<dbReference type="InterPro" id="IPR041698">
    <property type="entry name" value="Methyltransf_25"/>
</dbReference>
<dbReference type="GO" id="GO:0004791">
    <property type="term" value="F:thioredoxin-disulfide reductase (NADPH) activity"/>
    <property type="evidence" value="ECO:0007669"/>
    <property type="project" value="UniProtKB-EC"/>
</dbReference>
<evidence type="ECO:0000259" key="7">
    <source>
        <dbReference type="Pfam" id="PF13649"/>
    </source>
</evidence>
<dbReference type="eggNOG" id="COG0492">
    <property type="taxonomic scope" value="Bacteria"/>
</dbReference>
<dbReference type="OrthoDB" id="9786503at2"/>
<dbReference type="CDD" id="cd02440">
    <property type="entry name" value="AdoMet_MTases"/>
    <property type="match status" value="1"/>
</dbReference>
<keyword evidence="5" id="KW-0812">Transmembrane</keyword>
<dbReference type="eggNOG" id="COG2226">
    <property type="taxonomic scope" value="Bacteria"/>
</dbReference>
<evidence type="ECO:0000256" key="5">
    <source>
        <dbReference type="SAM" id="Phobius"/>
    </source>
</evidence>
<dbReference type="Gene3D" id="3.50.50.60">
    <property type="entry name" value="FAD/NAD(P)-binding domain"/>
    <property type="match status" value="2"/>
</dbReference>
<dbReference type="InterPro" id="IPR029063">
    <property type="entry name" value="SAM-dependent_MTases_sf"/>
</dbReference>
<evidence type="ECO:0000259" key="6">
    <source>
        <dbReference type="Pfam" id="PF07992"/>
    </source>
</evidence>
<evidence type="ECO:0000313" key="8">
    <source>
        <dbReference type="EMBL" id="KGJ75993.1"/>
    </source>
</evidence>
<evidence type="ECO:0000313" key="9">
    <source>
        <dbReference type="EMBL" id="MBB5641345.1"/>
    </source>
</evidence>
<dbReference type="STRING" id="1001240.GY21_09455"/>
<dbReference type="EMBL" id="JACHBQ010000001">
    <property type="protein sequence ID" value="MBB5641345.1"/>
    <property type="molecule type" value="Genomic_DNA"/>
</dbReference>
<dbReference type="Gene3D" id="3.40.50.150">
    <property type="entry name" value="Vaccinia Virus protein VP39"/>
    <property type="match status" value="1"/>
</dbReference>
<accession>A0A099JET4</accession>
<reference evidence="8 10" key="1">
    <citation type="submission" date="2014-08" db="EMBL/GenBank/DDBJ databases">
        <authorList>
            <person name="Sisinthy S."/>
        </authorList>
    </citation>
    <scope>NUCLEOTIDE SEQUENCE [LARGE SCALE GENOMIC DNA]</scope>
    <source>
        <strain evidence="8 10">RuG17</strain>
    </source>
</reference>
<evidence type="ECO:0000256" key="4">
    <source>
        <dbReference type="SAM" id="MobiDB-lite"/>
    </source>
</evidence>
<dbReference type="InterPro" id="IPR023753">
    <property type="entry name" value="FAD/NAD-binding_dom"/>
</dbReference>
<dbReference type="SUPFAM" id="SSF51905">
    <property type="entry name" value="FAD/NAD(P)-binding domain"/>
    <property type="match status" value="1"/>
</dbReference>
<evidence type="ECO:0000256" key="2">
    <source>
        <dbReference type="ARBA" id="ARBA00023002"/>
    </source>
</evidence>
<proteinExistence type="predicted"/>
<evidence type="ECO:0000313" key="10">
    <source>
        <dbReference type="Proteomes" id="UP000029864"/>
    </source>
</evidence>
<feature type="domain" description="FAD/NAD(P)-binding" evidence="6">
    <location>
        <begin position="15"/>
        <end position="295"/>
    </location>
</feature>
<organism evidence="8 10">
    <name type="scientific">Cryobacterium roopkundense</name>
    <dbReference type="NCBI Taxonomy" id="1001240"/>
    <lineage>
        <taxon>Bacteria</taxon>
        <taxon>Bacillati</taxon>
        <taxon>Actinomycetota</taxon>
        <taxon>Actinomycetes</taxon>
        <taxon>Micrococcales</taxon>
        <taxon>Microbacteriaceae</taxon>
        <taxon>Cryobacterium</taxon>
    </lineage>
</organism>
<dbReference type="InterPro" id="IPR050097">
    <property type="entry name" value="Ferredoxin-NADP_redctase_2"/>
</dbReference>
<dbReference type="GO" id="GO:0032259">
    <property type="term" value="P:methylation"/>
    <property type="evidence" value="ECO:0007669"/>
    <property type="project" value="UniProtKB-KW"/>
</dbReference>
<dbReference type="GO" id="GO:0008168">
    <property type="term" value="F:methyltransferase activity"/>
    <property type="evidence" value="ECO:0007669"/>
    <property type="project" value="UniProtKB-KW"/>
</dbReference>
<dbReference type="InterPro" id="IPR036188">
    <property type="entry name" value="FAD/NAD-bd_sf"/>
</dbReference>